<dbReference type="EMBL" id="PDNA01000246">
    <property type="protein sequence ID" value="PGH00792.1"/>
    <property type="molecule type" value="Genomic_DNA"/>
</dbReference>
<evidence type="ECO:0000256" key="5">
    <source>
        <dbReference type="ARBA" id="ARBA00023242"/>
    </source>
</evidence>
<evidence type="ECO:0000256" key="1">
    <source>
        <dbReference type="ARBA" id="ARBA00004123"/>
    </source>
</evidence>
<keyword evidence="5" id="KW-0539">Nucleus</keyword>
<feature type="region of interest" description="Disordered" evidence="6">
    <location>
        <begin position="1"/>
        <end position="38"/>
    </location>
</feature>
<feature type="compositionally biased region" description="Basic residues" evidence="6">
    <location>
        <begin position="598"/>
        <end position="613"/>
    </location>
</feature>
<evidence type="ECO:0000256" key="2">
    <source>
        <dbReference type="ARBA" id="ARBA00005330"/>
    </source>
</evidence>
<dbReference type="Proteomes" id="UP000224634">
    <property type="component" value="Unassembled WGS sequence"/>
</dbReference>
<dbReference type="PANTHER" id="PTHR13556:SF2">
    <property type="entry name" value="TRANSCRIPTIONAL ADAPTER 3"/>
    <property type="match status" value="1"/>
</dbReference>
<keyword evidence="3" id="KW-0805">Transcription regulation</keyword>
<feature type="compositionally biased region" description="Basic residues" evidence="6">
    <location>
        <begin position="141"/>
        <end position="150"/>
    </location>
</feature>
<evidence type="ECO:0000256" key="6">
    <source>
        <dbReference type="SAM" id="MobiDB-lite"/>
    </source>
</evidence>
<feature type="region of interest" description="Disordered" evidence="6">
    <location>
        <begin position="105"/>
        <end position="246"/>
    </location>
</feature>
<keyword evidence="4" id="KW-0804">Transcription</keyword>
<dbReference type="GO" id="GO:0003713">
    <property type="term" value="F:transcription coactivator activity"/>
    <property type="evidence" value="ECO:0007669"/>
    <property type="project" value="TreeGrafter"/>
</dbReference>
<dbReference type="STRING" id="1447883.A0A2B7WWC0"/>
<keyword evidence="8" id="KW-1185">Reference proteome</keyword>
<feature type="compositionally biased region" description="Basic and acidic residues" evidence="6">
    <location>
        <begin position="168"/>
        <end position="186"/>
    </location>
</feature>
<proteinExistence type="inferred from homology"/>
<protein>
    <recommendedName>
        <fullName evidence="9">Transcriptional adapter 3</fullName>
    </recommendedName>
</protein>
<dbReference type="PANTHER" id="PTHR13556">
    <property type="entry name" value="TRANSCRIPTIONAL ADAPTER 3-RELATED"/>
    <property type="match status" value="1"/>
</dbReference>
<comment type="caution">
    <text evidence="7">The sequence shown here is derived from an EMBL/GenBank/DDBJ whole genome shotgun (WGS) entry which is preliminary data.</text>
</comment>
<dbReference type="Pfam" id="PF10198">
    <property type="entry name" value="Ada3"/>
    <property type="match status" value="1"/>
</dbReference>
<evidence type="ECO:0008006" key="9">
    <source>
        <dbReference type="Google" id="ProtNLM"/>
    </source>
</evidence>
<comment type="similarity">
    <text evidence="2">Belongs to the NGG1 family.</text>
</comment>
<evidence type="ECO:0000256" key="3">
    <source>
        <dbReference type="ARBA" id="ARBA00023015"/>
    </source>
</evidence>
<dbReference type="InterPro" id="IPR019340">
    <property type="entry name" value="Histone_AcTrfase_su3"/>
</dbReference>
<name>A0A2B7WWC0_POLH7</name>
<accession>A0A2B7WWC0</accession>
<evidence type="ECO:0000256" key="4">
    <source>
        <dbReference type="ARBA" id="ARBA00023163"/>
    </source>
</evidence>
<evidence type="ECO:0000313" key="8">
    <source>
        <dbReference type="Proteomes" id="UP000224634"/>
    </source>
</evidence>
<feature type="compositionally biased region" description="Low complexity" evidence="6">
    <location>
        <begin position="192"/>
        <end position="219"/>
    </location>
</feature>
<sequence>MPPLANKSKGKGREVRPSRSRNTTPSSVPSSVNQSYLENDVSKLLVPTTIQYSDILEKLNGNGQIPDPKSLEILFEQLKTLSELAEARGDACNAGMRELSRKRKELLEEQREREQVDRDAEERLRMKREAEDDEDDGRAMKGGKLKKRKDRVTPKDERPLSHGAHGVARQDRLDLKPDGSSKRSGKDSANLSSPSAKRSKNISSSASSLSPPSLASPGATGDKLSEAGSPESMDSSDSHQPEPAASVTQYQVFGPDPLAFDDPTIYHIRDVTPGMTDEERKEIYCVAQFPKSDLSHMMAGIPPDKDFSNTKPTNQVSANTFASYIEPYVRPLTEEDIAFLKEKVGNTIIAIFKLSLTLSITQIQGDRATPFLVPRRGKKHYTEIWAEEDGLNVDSVNQEREKLPLNQGRGSIDQITDETVETDQVSVGPIVSRLYSLLRYEHRNLPDENSTTAGNNEETGLNGVVSGDAMDVDHATGEGETKPLNSATAFPDASPSGFKVPAAKLDHGQLDERLKAELRYVGFLGPEDNPDYDAHYDDDIAERLRLLQAELKKQMITNGARKTRLLEVARERLAYQEYITIHDDLDSQVQQAYLKRTRTLGKSKKGSQAKHRPGGAGGGSHPVSSAVGISRPGIGDVARTLMDRRKRWDDCIGPVFQDCKTSVPGKEETVWDPMLMADYEKAELEGWDEEQE</sequence>
<evidence type="ECO:0000313" key="7">
    <source>
        <dbReference type="EMBL" id="PGH00792.1"/>
    </source>
</evidence>
<organism evidence="7 8">
    <name type="scientific">Polytolypa hystricis (strain UAMH7299)</name>
    <dbReference type="NCBI Taxonomy" id="1447883"/>
    <lineage>
        <taxon>Eukaryota</taxon>
        <taxon>Fungi</taxon>
        <taxon>Dikarya</taxon>
        <taxon>Ascomycota</taxon>
        <taxon>Pezizomycotina</taxon>
        <taxon>Eurotiomycetes</taxon>
        <taxon>Eurotiomycetidae</taxon>
        <taxon>Onygenales</taxon>
        <taxon>Onygenales incertae sedis</taxon>
        <taxon>Polytolypa</taxon>
    </lineage>
</organism>
<reference evidence="7 8" key="1">
    <citation type="submission" date="2017-10" db="EMBL/GenBank/DDBJ databases">
        <title>Comparative genomics in systemic dimorphic fungi from Ajellomycetaceae.</title>
        <authorList>
            <person name="Munoz J.F."/>
            <person name="Mcewen J.G."/>
            <person name="Clay O.K."/>
            <person name="Cuomo C.A."/>
        </authorList>
    </citation>
    <scope>NUCLEOTIDE SEQUENCE [LARGE SCALE GENOMIC DNA]</scope>
    <source>
        <strain evidence="7 8">UAMH7299</strain>
    </source>
</reference>
<comment type="subcellular location">
    <subcellularLocation>
        <location evidence="1">Nucleus</location>
    </subcellularLocation>
</comment>
<dbReference type="OrthoDB" id="1232at2759"/>
<gene>
    <name evidence="7" type="ORF">AJ80_09131</name>
</gene>
<feature type="compositionally biased region" description="Basic and acidic residues" evidence="6">
    <location>
        <begin position="151"/>
        <end position="160"/>
    </location>
</feature>
<feature type="compositionally biased region" description="Basic and acidic residues" evidence="6">
    <location>
        <begin position="105"/>
        <end position="130"/>
    </location>
</feature>
<dbReference type="AlphaFoldDB" id="A0A2B7WWC0"/>
<feature type="compositionally biased region" description="Low complexity" evidence="6">
    <location>
        <begin position="20"/>
        <end position="33"/>
    </location>
</feature>
<dbReference type="GO" id="GO:0000124">
    <property type="term" value="C:SAGA complex"/>
    <property type="evidence" value="ECO:0007669"/>
    <property type="project" value="TreeGrafter"/>
</dbReference>
<dbReference type="GO" id="GO:0006357">
    <property type="term" value="P:regulation of transcription by RNA polymerase II"/>
    <property type="evidence" value="ECO:0007669"/>
    <property type="project" value="TreeGrafter"/>
</dbReference>
<dbReference type="GO" id="GO:0005634">
    <property type="term" value="C:nucleus"/>
    <property type="evidence" value="ECO:0007669"/>
    <property type="project" value="UniProtKB-SubCell"/>
</dbReference>
<feature type="region of interest" description="Disordered" evidence="6">
    <location>
        <begin position="598"/>
        <end position="630"/>
    </location>
</feature>